<reference evidence="19 20" key="1">
    <citation type="journal article" date="2021" name="Nat. Plants">
        <title>The Taxus genome provides insights into paclitaxel biosynthesis.</title>
        <authorList>
            <person name="Xiong X."/>
            <person name="Gou J."/>
            <person name="Liao Q."/>
            <person name="Li Y."/>
            <person name="Zhou Q."/>
            <person name="Bi G."/>
            <person name="Li C."/>
            <person name="Du R."/>
            <person name="Wang X."/>
            <person name="Sun T."/>
            <person name="Guo L."/>
            <person name="Liang H."/>
            <person name="Lu P."/>
            <person name="Wu Y."/>
            <person name="Zhang Z."/>
            <person name="Ro D.K."/>
            <person name="Shang Y."/>
            <person name="Huang S."/>
            <person name="Yan J."/>
        </authorList>
    </citation>
    <scope>NUCLEOTIDE SEQUENCE [LARGE SCALE GENOMIC DNA]</scope>
    <source>
        <strain evidence="19">Ta-2019</strain>
    </source>
</reference>
<dbReference type="GO" id="GO:0016818">
    <property type="term" value="F:hydrolase activity, acting on acid anhydrides, in phosphorus-containing anhydrides"/>
    <property type="evidence" value="ECO:0007669"/>
    <property type="project" value="InterPro"/>
</dbReference>
<comment type="caution">
    <text evidence="19">The sequence shown here is derived from an EMBL/GenBank/DDBJ whole genome shotgun (WGS) entry which is preliminary data.</text>
</comment>
<evidence type="ECO:0000256" key="13">
    <source>
        <dbReference type="ARBA" id="ARBA00023204"/>
    </source>
</evidence>
<dbReference type="SMART" id="SM00491">
    <property type="entry name" value="HELICc2"/>
    <property type="match status" value="1"/>
</dbReference>
<name>A0AA38GIC5_TAXCH</name>
<keyword evidence="8" id="KW-0378">Hydrolase</keyword>
<keyword evidence="14" id="KW-0413">Isomerase</keyword>
<dbReference type="GO" id="GO:0051539">
    <property type="term" value="F:4 iron, 4 sulfur cluster binding"/>
    <property type="evidence" value="ECO:0007669"/>
    <property type="project" value="UniProtKB-KW"/>
</dbReference>
<keyword evidence="9" id="KW-0347">Helicase</keyword>
<dbReference type="Gene3D" id="3.40.50.300">
    <property type="entry name" value="P-loop containing nucleotide triphosphate hydrolases"/>
    <property type="match status" value="2"/>
</dbReference>
<evidence type="ECO:0000256" key="7">
    <source>
        <dbReference type="ARBA" id="ARBA00022763"/>
    </source>
</evidence>
<dbReference type="InterPro" id="IPR027417">
    <property type="entry name" value="P-loop_NTPase"/>
</dbReference>
<keyword evidence="12" id="KW-0411">Iron-sulfur</keyword>
<keyword evidence="10" id="KW-0067">ATP-binding</keyword>
<protein>
    <recommendedName>
        <fullName evidence="16">DNA 5'-3' helicase FANCJ</fullName>
    </recommendedName>
</protein>
<dbReference type="Pfam" id="PF13307">
    <property type="entry name" value="Helicase_C_2"/>
    <property type="match status" value="1"/>
</dbReference>
<dbReference type="InterPro" id="IPR010614">
    <property type="entry name" value="RAD3-like_helicase_DEAD"/>
</dbReference>
<dbReference type="InterPro" id="IPR045028">
    <property type="entry name" value="DinG/Rad3-like"/>
</dbReference>
<comment type="cofactor">
    <cofactor evidence="1">
        <name>[4Fe-4S] cluster</name>
        <dbReference type="ChEBI" id="CHEBI:49883"/>
    </cofactor>
</comment>
<dbReference type="InterPro" id="IPR014013">
    <property type="entry name" value="Helic_SF1/SF2_ATP-bd_DinG/Rad3"/>
</dbReference>
<dbReference type="GO" id="GO:0006289">
    <property type="term" value="P:nucleotide-excision repair"/>
    <property type="evidence" value="ECO:0007669"/>
    <property type="project" value="TreeGrafter"/>
</dbReference>
<evidence type="ECO:0000256" key="16">
    <source>
        <dbReference type="ARBA" id="ARBA00082714"/>
    </source>
</evidence>
<dbReference type="GO" id="GO:0005634">
    <property type="term" value="C:nucleus"/>
    <property type="evidence" value="ECO:0007669"/>
    <property type="project" value="UniProtKB-SubCell"/>
</dbReference>
<gene>
    <name evidence="19" type="ORF">KI387_017149</name>
</gene>
<dbReference type="InterPro" id="IPR006554">
    <property type="entry name" value="Helicase-like_DEXD_c2"/>
</dbReference>
<evidence type="ECO:0000256" key="9">
    <source>
        <dbReference type="ARBA" id="ARBA00022806"/>
    </source>
</evidence>
<evidence type="ECO:0000256" key="15">
    <source>
        <dbReference type="ARBA" id="ARBA00023242"/>
    </source>
</evidence>
<evidence type="ECO:0000259" key="18">
    <source>
        <dbReference type="PROSITE" id="PS51193"/>
    </source>
</evidence>
<dbReference type="Proteomes" id="UP000824469">
    <property type="component" value="Unassembled WGS sequence"/>
</dbReference>
<evidence type="ECO:0000256" key="1">
    <source>
        <dbReference type="ARBA" id="ARBA00001966"/>
    </source>
</evidence>
<organism evidence="19 20">
    <name type="scientific">Taxus chinensis</name>
    <name type="common">Chinese yew</name>
    <name type="synonym">Taxus wallichiana var. chinensis</name>
    <dbReference type="NCBI Taxonomy" id="29808"/>
    <lineage>
        <taxon>Eukaryota</taxon>
        <taxon>Viridiplantae</taxon>
        <taxon>Streptophyta</taxon>
        <taxon>Embryophyta</taxon>
        <taxon>Tracheophyta</taxon>
        <taxon>Spermatophyta</taxon>
        <taxon>Pinopsida</taxon>
        <taxon>Pinidae</taxon>
        <taxon>Conifers II</taxon>
        <taxon>Cupressales</taxon>
        <taxon>Taxaceae</taxon>
        <taxon>Taxus</taxon>
    </lineage>
</organism>
<keyword evidence="20" id="KW-1185">Reference proteome</keyword>
<comment type="subcellular location">
    <subcellularLocation>
        <location evidence="2">Nucleus</location>
    </subcellularLocation>
</comment>
<keyword evidence="6" id="KW-0547">Nucleotide-binding</keyword>
<keyword evidence="11" id="KW-0408">Iron</keyword>
<feature type="compositionally biased region" description="Low complexity" evidence="17">
    <location>
        <begin position="1110"/>
        <end position="1127"/>
    </location>
</feature>
<sequence>MGKVVAALDRAQRQGHCHALLESPTGTGKSLSLLCATLAWQRQFASKISNLRSQPPPPSPPPPPPLPPQPTPSQATNAFAMGGGFIPENTQPGVAAAAGESRHAASGVGNGAGRDAKVPTIFYASRTHSQITQVIREYRKTAYRVPMAVLGARKHYCTNKHVCSKKNVDEECKLLLETEESCPQFKNVYKIRAHDSLKKGGCNEVHDIEDLVKVGHTVKGCSYFAAREMALAARLVFCPYSYILNPLIRKAMDVNLKGDIVILDEAHNIEDMCRDAGSVDVEENVLDVLQTELGKLSLEGSVANTYQPLLDMVQGLTHWIGQKSSNLVKREFERYCSCWTGDKALRELQMAGISQECFPILKQSSIQAIKDASDPERVGICLSGLSASTLEGLFSSFSYFFSENGQGAFDYQLCLQRYVKRDEGMSVKGWTNSFSLWCLNPAVVFKEIANDSLSVILTSGTLSPMNSFASELGVPFEICMEAPHVINMDSQIWAAAVAAGPRNVPLNASYKTADAYEFQDALGAALEEICKVIPNGTLIFFPSYKLMDKLCNRWKATGQWTRLNSQKTVFVEPRGGQDDFEPLLRGYYDVIRREKKGTIRKVKDAHKRVPKHGNSKEDHHRSNGGAAFLAVCRGKVSEGIDFADENARAVVVVGIPFPNKKDIKVELKKKYNDTNKSFKNLLGGDQWYCQQAFRALNQAVGRCIRHRLDFGAIILLDERFRRGRNLEYMSKWLRNSIRQFDDFHQSLEELHGFFSKHEDQKPETIAASNNLMTKKKRMGDSSILTCKEKAATKEATQTIQDFFSLRQSDEDNSVTLIVTSTRDSMEKSVCPGDSNMIMNKDMKSVIQIEDDFANDEDHVESTQSISKHTKYFTKSSLLETTGIESSLEINDLSTQINSSSACFLSLTEAETAQPCQIRTPRHTVAAIDSGQFSHGSPSLVNGSAALVYGESLNPLNSTMGRGSEDDFVSNHYSPSSIGMSGSTNCKKRRSPISCQLDGGTKIMLFGQLTESNNLCQLDQVECDMSPQKKVVSCERSRNLSPQKKVVSCQRTRNLCLGGNALLSTDNQCESTFISISAAQSAVVESFNSGADRGGVLVQAKSKESSGLQTPKPVSDSSLCSSSKHSSKSAPIASKDIAENVYSIACNFCGNSFGLPEKQFLVRCTLASLSKSYLSILANGQQEFHSKVGNVQDRQARTSVVISDVAFLNQLFTRSGPQQCPLTSSSAATQRKSIWVEEDGCVFKALVCPQCEASNICVGVHVVATDVSNANLLDKVIFLRDHVKLVDAEPSVPREVHDHQHKTIVSNTLDISSIEDYSYNSNSKRTRKFSTARTK</sequence>
<dbReference type="GO" id="GO:0003678">
    <property type="term" value="F:DNA helicase activity"/>
    <property type="evidence" value="ECO:0007669"/>
    <property type="project" value="InterPro"/>
</dbReference>
<evidence type="ECO:0000256" key="2">
    <source>
        <dbReference type="ARBA" id="ARBA00004123"/>
    </source>
</evidence>
<keyword evidence="4" id="KW-0004">4Fe-4S</keyword>
<dbReference type="OMA" id="GHTVKGC"/>
<evidence type="ECO:0000256" key="4">
    <source>
        <dbReference type="ARBA" id="ARBA00022485"/>
    </source>
</evidence>
<dbReference type="PANTHER" id="PTHR11472">
    <property type="entry name" value="DNA REPAIR DEAD HELICASE RAD3/XP-D SUBFAMILY MEMBER"/>
    <property type="match status" value="1"/>
</dbReference>
<feature type="region of interest" description="Disordered" evidence="17">
    <location>
        <begin position="49"/>
        <end position="84"/>
    </location>
</feature>
<dbReference type="GO" id="GO:1990918">
    <property type="term" value="P:double-strand break repair involved in meiotic recombination"/>
    <property type="evidence" value="ECO:0007669"/>
    <property type="project" value="TreeGrafter"/>
</dbReference>
<evidence type="ECO:0000256" key="5">
    <source>
        <dbReference type="ARBA" id="ARBA00022723"/>
    </source>
</evidence>
<dbReference type="SMART" id="SM00488">
    <property type="entry name" value="DEXDc2"/>
    <property type="match status" value="1"/>
</dbReference>
<evidence type="ECO:0000313" key="20">
    <source>
        <dbReference type="Proteomes" id="UP000824469"/>
    </source>
</evidence>
<dbReference type="InterPro" id="IPR006555">
    <property type="entry name" value="ATP-dep_Helicase_C"/>
</dbReference>
<keyword evidence="15" id="KW-0539">Nucleus</keyword>
<keyword evidence="7" id="KW-0227">DNA damage</keyword>
<evidence type="ECO:0000256" key="6">
    <source>
        <dbReference type="ARBA" id="ARBA00022741"/>
    </source>
</evidence>
<evidence type="ECO:0000256" key="17">
    <source>
        <dbReference type="SAM" id="MobiDB-lite"/>
    </source>
</evidence>
<evidence type="ECO:0000256" key="12">
    <source>
        <dbReference type="ARBA" id="ARBA00023014"/>
    </source>
</evidence>
<dbReference type="GO" id="GO:0003677">
    <property type="term" value="F:DNA binding"/>
    <property type="evidence" value="ECO:0007669"/>
    <property type="project" value="InterPro"/>
</dbReference>
<feature type="domain" description="Helicase ATP-binding" evidence="18">
    <location>
        <begin position="1"/>
        <end position="313"/>
    </location>
</feature>
<evidence type="ECO:0000256" key="14">
    <source>
        <dbReference type="ARBA" id="ARBA00023235"/>
    </source>
</evidence>
<dbReference type="FunFam" id="3.40.50.300:FF:000731">
    <property type="entry name" value="Fanconi anemia group J protein homolog"/>
    <property type="match status" value="1"/>
</dbReference>
<dbReference type="GO" id="GO:0046872">
    <property type="term" value="F:metal ion binding"/>
    <property type="evidence" value="ECO:0007669"/>
    <property type="project" value="UniProtKB-KW"/>
</dbReference>
<evidence type="ECO:0000256" key="8">
    <source>
        <dbReference type="ARBA" id="ARBA00022801"/>
    </source>
</evidence>
<keyword evidence="5" id="KW-0479">Metal-binding</keyword>
<accession>A0AA38GIC5</accession>
<dbReference type="Pfam" id="PF06733">
    <property type="entry name" value="DEAD_2"/>
    <property type="match status" value="1"/>
</dbReference>
<evidence type="ECO:0000256" key="10">
    <source>
        <dbReference type="ARBA" id="ARBA00022840"/>
    </source>
</evidence>
<feature type="compositionally biased region" description="Pro residues" evidence="17">
    <location>
        <begin position="54"/>
        <end position="71"/>
    </location>
</feature>
<evidence type="ECO:0000256" key="3">
    <source>
        <dbReference type="ARBA" id="ARBA00008792"/>
    </source>
</evidence>
<dbReference type="GO" id="GO:0005524">
    <property type="term" value="F:ATP binding"/>
    <property type="evidence" value="ECO:0007669"/>
    <property type="project" value="UniProtKB-KW"/>
</dbReference>
<dbReference type="PROSITE" id="PS51193">
    <property type="entry name" value="HELICASE_ATP_BIND_2"/>
    <property type="match status" value="1"/>
</dbReference>
<dbReference type="CDD" id="cd18788">
    <property type="entry name" value="SF2_C_XPD"/>
    <property type="match status" value="1"/>
</dbReference>
<evidence type="ECO:0000256" key="11">
    <source>
        <dbReference type="ARBA" id="ARBA00023004"/>
    </source>
</evidence>
<comment type="similarity">
    <text evidence="3">Belongs to the DEAD box helicase family. DEAH subfamily.</text>
</comment>
<proteinExistence type="inferred from homology"/>
<dbReference type="SUPFAM" id="SSF52540">
    <property type="entry name" value="P-loop containing nucleoside triphosphate hydrolases"/>
    <property type="match status" value="1"/>
</dbReference>
<evidence type="ECO:0000313" key="19">
    <source>
        <dbReference type="EMBL" id="KAH9322510.1"/>
    </source>
</evidence>
<dbReference type="PANTHER" id="PTHR11472:SF47">
    <property type="entry name" value="FANCONI ANEMIA GROUP J PROTEIN"/>
    <property type="match status" value="1"/>
</dbReference>
<keyword evidence="13" id="KW-0234">DNA repair</keyword>
<dbReference type="EMBL" id="JAHRHJ020000003">
    <property type="protein sequence ID" value="KAH9322510.1"/>
    <property type="molecule type" value="Genomic_DNA"/>
</dbReference>
<feature type="region of interest" description="Disordered" evidence="17">
    <location>
        <begin position="1101"/>
        <end position="1127"/>
    </location>
</feature>
<feature type="non-terminal residue" evidence="19">
    <location>
        <position position="1"/>
    </location>
</feature>